<evidence type="ECO:0000256" key="2">
    <source>
        <dbReference type="PROSITE-ProRule" id="PRU00192"/>
    </source>
</evidence>
<dbReference type="InParanoid" id="A0A317XWL7"/>
<feature type="domain" description="SH3" evidence="4">
    <location>
        <begin position="6"/>
        <end position="77"/>
    </location>
</feature>
<evidence type="ECO:0000256" key="3">
    <source>
        <dbReference type="SAM" id="MobiDB-lite"/>
    </source>
</evidence>
<feature type="compositionally biased region" description="Low complexity" evidence="3">
    <location>
        <begin position="689"/>
        <end position="701"/>
    </location>
</feature>
<dbReference type="Pfam" id="PF07653">
    <property type="entry name" value="SH3_2"/>
    <property type="match status" value="1"/>
</dbReference>
<feature type="compositionally biased region" description="Acidic residues" evidence="3">
    <location>
        <begin position="941"/>
        <end position="954"/>
    </location>
</feature>
<feature type="compositionally biased region" description="Low complexity" evidence="3">
    <location>
        <begin position="187"/>
        <end position="197"/>
    </location>
</feature>
<dbReference type="SMART" id="SM00326">
    <property type="entry name" value="SH3"/>
    <property type="match status" value="1"/>
</dbReference>
<dbReference type="Proteomes" id="UP000246740">
    <property type="component" value="Unassembled WGS sequence"/>
</dbReference>
<feature type="compositionally biased region" description="Pro residues" evidence="3">
    <location>
        <begin position="980"/>
        <end position="998"/>
    </location>
</feature>
<feature type="compositionally biased region" description="Acidic residues" evidence="3">
    <location>
        <begin position="43"/>
        <end position="54"/>
    </location>
</feature>
<dbReference type="InterPro" id="IPR036028">
    <property type="entry name" value="SH3-like_dom_sf"/>
</dbReference>
<feature type="compositionally biased region" description="Pro residues" evidence="3">
    <location>
        <begin position="791"/>
        <end position="815"/>
    </location>
</feature>
<dbReference type="SUPFAM" id="SSF50044">
    <property type="entry name" value="SH3-domain"/>
    <property type="match status" value="1"/>
</dbReference>
<dbReference type="Pfam" id="PF25459">
    <property type="entry name" value="AIM3_BBC1_C"/>
    <property type="match status" value="1"/>
</dbReference>
<feature type="region of interest" description="Disordered" evidence="3">
    <location>
        <begin position="672"/>
        <end position="1220"/>
    </location>
</feature>
<accession>A0A317XWL7</accession>
<feature type="compositionally biased region" description="Low complexity" evidence="3">
    <location>
        <begin position="610"/>
        <end position="658"/>
    </location>
</feature>
<feature type="compositionally biased region" description="Low complexity" evidence="3">
    <location>
        <begin position="1134"/>
        <end position="1147"/>
    </location>
</feature>
<organism evidence="5 6">
    <name type="scientific">Testicularia cyperi</name>
    <dbReference type="NCBI Taxonomy" id="1882483"/>
    <lineage>
        <taxon>Eukaryota</taxon>
        <taxon>Fungi</taxon>
        <taxon>Dikarya</taxon>
        <taxon>Basidiomycota</taxon>
        <taxon>Ustilaginomycotina</taxon>
        <taxon>Ustilaginomycetes</taxon>
        <taxon>Ustilaginales</taxon>
        <taxon>Anthracoideaceae</taxon>
        <taxon>Testicularia</taxon>
    </lineage>
</organism>
<name>A0A317XWL7_9BASI</name>
<dbReference type="InterPro" id="IPR057402">
    <property type="entry name" value="AIM3_BBC1_C"/>
</dbReference>
<feature type="compositionally biased region" description="Low complexity" evidence="3">
    <location>
        <begin position="959"/>
        <end position="979"/>
    </location>
</feature>
<feature type="region of interest" description="Disordered" evidence="3">
    <location>
        <begin position="34"/>
        <end position="658"/>
    </location>
</feature>
<evidence type="ECO:0000313" key="5">
    <source>
        <dbReference type="EMBL" id="PWZ02502.1"/>
    </source>
</evidence>
<proteinExistence type="predicted"/>
<feature type="compositionally biased region" description="Pro residues" evidence="3">
    <location>
        <begin position="1184"/>
        <end position="1203"/>
    </location>
</feature>
<feature type="compositionally biased region" description="Low complexity" evidence="3">
    <location>
        <begin position="346"/>
        <end position="356"/>
    </location>
</feature>
<dbReference type="PROSITE" id="PS50002">
    <property type="entry name" value="SH3"/>
    <property type="match status" value="1"/>
</dbReference>
<gene>
    <name evidence="5" type="ORF">BCV70DRAFT_196743</name>
</gene>
<reference evidence="5 6" key="1">
    <citation type="journal article" date="2018" name="Mol. Biol. Evol.">
        <title>Broad Genomic Sampling Reveals a Smut Pathogenic Ancestry of the Fungal Clade Ustilaginomycotina.</title>
        <authorList>
            <person name="Kijpornyongpan T."/>
            <person name="Mondo S.J."/>
            <person name="Barry K."/>
            <person name="Sandor L."/>
            <person name="Lee J."/>
            <person name="Lipzen A."/>
            <person name="Pangilinan J."/>
            <person name="LaButti K."/>
            <person name="Hainaut M."/>
            <person name="Henrissat B."/>
            <person name="Grigoriev I.V."/>
            <person name="Spatafora J.W."/>
            <person name="Aime M.C."/>
        </authorList>
    </citation>
    <scope>NUCLEOTIDE SEQUENCE [LARGE SCALE GENOMIC DNA]</scope>
    <source>
        <strain evidence="5 6">MCA 3645</strain>
    </source>
</reference>
<feature type="compositionally biased region" description="Polar residues" evidence="3">
    <location>
        <begin position="1018"/>
        <end position="1027"/>
    </location>
</feature>
<evidence type="ECO:0000313" key="6">
    <source>
        <dbReference type="Proteomes" id="UP000246740"/>
    </source>
</evidence>
<protein>
    <recommendedName>
        <fullName evidence="4">SH3 domain-containing protein</fullName>
    </recommendedName>
</protein>
<dbReference type="InterPro" id="IPR001452">
    <property type="entry name" value="SH3_domain"/>
</dbReference>
<dbReference type="OrthoDB" id="207120at2759"/>
<feature type="compositionally biased region" description="Pro residues" evidence="3">
    <location>
        <begin position="1109"/>
        <end position="1118"/>
    </location>
</feature>
<evidence type="ECO:0000259" key="4">
    <source>
        <dbReference type="PROSITE" id="PS50002"/>
    </source>
</evidence>
<feature type="compositionally biased region" description="Low complexity" evidence="3">
    <location>
        <begin position="208"/>
        <end position="252"/>
    </location>
</feature>
<feature type="compositionally biased region" description="Low complexity" evidence="3">
    <location>
        <begin position="555"/>
        <end position="585"/>
    </location>
</feature>
<feature type="compositionally biased region" description="Low complexity" evidence="3">
    <location>
        <begin position="116"/>
        <end position="128"/>
    </location>
</feature>
<feature type="compositionally biased region" description="Acidic residues" evidence="3">
    <location>
        <begin position="476"/>
        <end position="489"/>
    </location>
</feature>
<dbReference type="Gene3D" id="2.30.30.40">
    <property type="entry name" value="SH3 Domains"/>
    <property type="match status" value="1"/>
</dbReference>
<keyword evidence="6" id="KW-1185">Reference proteome</keyword>
<feature type="compositionally biased region" description="Basic and acidic residues" evidence="3">
    <location>
        <begin position="360"/>
        <end position="372"/>
    </location>
</feature>
<evidence type="ECO:0000256" key="1">
    <source>
        <dbReference type="ARBA" id="ARBA00022443"/>
    </source>
</evidence>
<keyword evidence="1 2" id="KW-0728">SH3 domain</keyword>
<feature type="compositionally biased region" description="Polar residues" evidence="3">
    <location>
        <begin position="1206"/>
        <end position="1220"/>
    </location>
</feature>
<sequence>MSSTLHFPYLATATLKYKSPHKQDLTFAKGETIRVTGSAPKSDDDDDDDDDDWLVGESLDGSRQGTFPGSFVQPSDEPDPQASAASGAIPSETPIQPEGSVIETETQEPQADVVPAAAREAAESGATEQAGFGAPLPPRPPSPDADDDEEPQVPTNAPSAPAEGVTDAASQSVSVVADEPNVKSEPDSSAVDAAASSQTPEKSASVDSALSSGAAATTTAGAATVAAAETTSPSKRSAPAAQSPPAVSAKPAGMSSSFRDRIAAFNKPAEAAPPPVPKGKPGGWKRPTPAAAEKPLLPDAASTKPSVGISARPAPASASGEAASAAPSAPKATSPPVAESGGGSSGSFSAADAQSSIKMSLKERMAALRRQESSAAAAAPEIKPKPSIPGKIGADRRNVALQGMGLAAPSSEPVRQASTDSLEREPAAVETPAGAPTSPEEADAEAGEAVTTQEPPIEPQAATSTDEAAETGPITGEEEPRELTEEEQEAERRAAITKRMAALGARRMGGGPAVFGAPAPSPSRTKTVSSIASEDGATTTEPGIAVPETAKSDESYSQAAASSGAPPASDTVVADAAIASTTDTAADAEEEPKILAVPRRAAAPRKKRSPAPASAASNVVPTAADDQNEDATAQETRAAAPEEAALAETPSEGATVDGVAASFAAADAMDTAVAEKPDTASDRGTQTLDAAQDQSNEAAAAVGSDDINDADPSIGPANGQASAAVAEESDAEIAENQRQLEEYLRGEGYFEEPSAGAVATDPSSEPTAPEVAKEEDLVQQEPPQRESLTSPKPPSRPPSTRPPIPKTSLPPPPGDTQPLRSESPAIEKPATPAVETEAGSRRGSLIPPVPRTSLPVPAEEPELADAETSDAEEVDQEREEPAGPILAAPRPRMAMPTEDPEDEDLLAAADAARDPEEPAIGQTSEVLQSEEPAAAEHEHEQEQEEPVELTEEEQEAQRRANLARRMAALGGQRIGAFPGMAPPPIMGAPMPARKPVPQQPSADEQEEESTHGRALSGQDATSPGLESSQERPLSPPRGPPRGGMAIPGLTAAPGMNAQDAEGDALERARSPGAVSVGESAPIRLASPPPIPKSPPPPSRPVPGAGMAPVLPPGRPPSTGPNMSNLDEAVRAVTPSQSPSIGRSSSIKPPIPHGIAHSRNASATDAGSLTGGETGDMQPGRIHSPPLPATSPPPRPSSRAPPVPAVQTTLPPRRQGSTASSNADFVVPALEAPMSPSGAVHGAPTDGGLSPSMQHPLPPTPVIAAPAAPASTMSTSGSGVGARQSSRDLDLMPSSRWWRHGLSPLRLPPTVAGRPDAILYADTSSDGPTHSAQIYLLFEDYSTTVISLSFQDDDAEEAHTVLQQRHSFPPPKPAAEQLRQWSSQVGSALAKLAADAAKQSSSPVGDGSPRAFVQAMVSSIPFALPPVGHSLGAVILTQVGPTTMESAPDEVRPGDLVSCSQADFRGKRGLAPYHMTFGTQHEPTTAIVVECESKKNKLRCILQSPNNKKGLPDEVSLRLDDLKSGIVKVFRVPPRQGWVQDW</sequence>
<feature type="compositionally biased region" description="Polar residues" evidence="3">
    <location>
        <begin position="523"/>
        <end position="541"/>
    </location>
</feature>
<feature type="compositionally biased region" description="Low complexity" evidence="3">
    <location>
        <begin position="310"/>
        <end position="339"/>
    </location>
</feature>
<feature type="compositionally biased region" description="Acidic residues" evidence="3">
    <location>
        <begin position="859"/>
        <end position="878"/>
    </location>
</feature>
<dbReference type="EMBL" id="KZ819188">
    <property type="protein sequence ID" value="PWZ02502.1"/>
    <property type="molecule type" value="Genomic_DNA"/>
</dbReference>
<feature type="compositionally biased region" description="Pro residues" evidence="3">
    <location>
        <begin position="1086"/>
        <end position="1100"/>
    </location>
</feature>
<dbReference type="STRING" id="1882483.A0A317XWL7"/>